<proteinExistence type="inferred from homology"/>
<reference evidence="3 4" key="1">
    <citation type="submission" date="2016-10" db="EMBL/GenBank/DDBJ databases">
        <authorList>
            <person name="de Groot N.N."/>
        </authorList>
    </citation>
    <scope>NUCLEOTIDE SEQUENCE [LARGE SCALE GENOMIC DNA]</scope>
    <source>
        <strain evidence="3 4">JCM 19513</strain>
    </source>
</reference>
<gene>
    <name evidence="3" type="ORF">SAMN05216214_109175</name>
</gene>
<evidence type="ECO:0000313" key="4">
    <source>
        <dbReference type="Proteomes" id="UP000185766"/>
    </source>
</evidence>
<dbReference type="Pfam" id="PF02639">
    <property type="entry name" value="DUF188"/>
    <property type="match status" value="1"/>
</dbReference>
<dbReference type="PANTHER" id="PTHR35146:SF1">
    <property type="entry name" value="UPF0178 PROTEIN YAII"/>
    <property type="match status" value="1"/>
</dbReference>
<sequence length="149" mass="16178">MATVWVDADACPKPIREILFRAAKRSGVPVVFVANSAIAVPPGSNVRCQVVSKGFDVADNEIVRQAEKGDLVITQDIPLAAEVIAKGAEAVHPRGEPYSPDSIRSKLNMRDFNETLRASGIHSGGQAPFGVQEKQRFANSLDRYLARQH</sequence>
<dbReference type="STRING" id="1429083.GCA_001885685_00728"/>
<dbReference type="EMBL" id="FOAS01000009">
    <property type="protein sequence ID" value="SEL23502.1"/>
    <property type="molecule type" value="Genomic_DNA"/>
</dbReference>
<protein>
    <recommendedName>
        <fullName evidence="2">UPF0178 protein SAMN05216214_109175</fullName>
    </recommendedName>
</protein>
<dbReference type="AlphaFoldDB" id="A0A1H7NIX0"/>
<dbReference type="InterPro" id="IPR003791">
    <property type="entry name" value="UPF0178"/>
</dbReference>
<comment type="similarity">
    <text evidence="1 2">Belongs to the UPF0178 family.</text>
</comment>
<accession>A0A1H7NIX0</accession>
<organism evidence="3 4">
    <name type="scientific">Atopomonas hussainii</name>
    <dbReference type="NCBI Taxonomy" id="1429083"/>
    <lineage>
        <taxon>Bacteria</taxon>
        <taxon>Pseudomonadati</taxon>
        <taxon>Pseudomonadota</taxon>
        <taxon>Gammaproteobacteria</taxon>
        <taxon>Pseudomonadales</taxon>
        <taxon>Pseudomonadaceae</taxon>
        <taxon>Atopomonas</taxon>
    </lineage>
</organism>
<dbReference type="PANTHER" id="PTHR35146">
    <property type="entry name" value="UPF0178 PROTEIN YAII"/>
    <property type="match status" value="1"/>
</dbReference>
<dbReference type="RefSeq" id="WP_074868159.1">
    <property type="nucleotide sequence ID" value="NZ_FOAS01000009.1"/>
</dbReference>
<dbReference type="NCBIfam" id="NF001095">
    <property type="entry name" value="PRK00124.1"/>
    <property type="match status" value="1"/>
</dbReference>
<evidence type="ECO:0000256" key="2">
    <source>
        <dbReference type="HAMAP-Rule" id="MF_00489"/>
    </source>
</evidence>
<name>A0A1H7NIX0_9GAMM</name>
<evidence type="ECO:0000313" key="3">
    <source>
        <dbReference type="EMBL" id="SEL23502.1"/>
    </source>
</evidence>
<evidence type="ECO:0000256" key="1">
    <source>
        <dbReference type="ARBA" id="ARBA00008522"/>
    </source>
</evidence>
<dbReference type="CDD" id="cd18720">
    <property type="entry name" value="PIN_YqxD-like"/>
    <property type="match status" value="1"/>
</dbReference>
<dbReference type="HAMAP" id="MF_00489">
    <property type="entry name" value="UPF0178"/>
    <property type="match status" value="1"/>
</dbReference>
<keyword evidence="4" id="KW-1185">Reference proteome</keyword>
<dbReference type="Proteomes" id="UP000185766">
    <property type="component" value="Unassembled WGS sequence"/>
</dbReference>